<dbReference type="EMBL" id="SFBK01000213">
    <property type="protein sequence ID" value="TRU21403.1"/>
    <property type="molecule type" value="Genomic_DNA"/>
</dbReference>
<proteinExistence type="predicted"/>
<sequence length="549" mass="64155">MTTWIITTGNSDIQLNTDANWTRGKGLFEKAKNNKPLCNCQGEGKDFANLKRENDTKCFPVAARVLGLVYQDHEHCYSDLVFPLLDGLIQEFQNKKSPDRVYIILTDQEKLFKTSDIKNSPCPFWQDTCTLKPLFEWYFQTKLKLKPDFITLQPSVNNRGLDHWDQVLTLVTEELTKIQQDDVFYIIHQASTPAISSAVQFVSIGYFSNVKFLIVNRYYQENKIKTSPEIIPSSSYWKQLQIQKAKKLITDGFPGSALALLKEVEYNNSEKIKELESYIDLFNMKTIDTGDEFEPTQAIERVRKTLDLIEYFLKQENYLQGITLLNAAQETFLKAAIIHHINQINDQVNNVRVSQLVKWDKTGLYCVSFNEINKLIGFSESNINAACQYLKMPKSLKDFYSKELSKLKPKEIWKADKGCEFNLQNLLNWLYQLTSTKKEDYWKLLTWSCTSLREHEFDRRNQLMHNLRGVKKEEMILYLTDPEELRKYLEDKVSYCSNSQRINLDQSVDEVYRNEIKGKFISALKTLCEWTENDYIPLEHHLEKLAKSL</sequence>
<protein>
    <submittedName>
        <fullName evidence="1">Uncharacterized protein</fullName>
    </submittedName>
</protein>
<evidence type="ECO:0000313" key="1">
    <source>
        <dbReference type="EMBL" id="TRU21403.1"/>
    </source>
</evidence>
<evidence type="ECO:0000313" key="2">
    <source>
        <dbReference type="Proteomes" id="UP000320551"/>
    </source>
</evidence>
<comment type="caution">
    <text evidence="1">The sequence shown here is derived from an EMBL/GenBank/DDBJ whole genome shotgun (WGS) entry which is preliminary data.</text>
</comment>
<name>A0A552DGT3_MICAE</name>
<gene>
    <name evidence="1" type="ORF">EWV80_16120</name>
</gene>
<accession>A0A552DGT3</accession>
<reference evidence="1 2" key="1">
    <citation type="submission" date="2019-01" db="EMBL/GenBank/DDBJ databases">
        <title>Coherence of Microcystis species and biogeography revealed through population genomics.</title>
        <authorList>
            <person name="Perez-Carrascal O.M."/>
            <person name="Terrat Y."/>
            <person name="Giani A."/>
            <person name="Fortin N."/>
            <person name="Tromas N."/>
            <person name="Shapiro B.J."/>
        </authorList>
    </citation>
    <scope>NUCLEOTIDE SEQUENCE [LARGE SCALE GENOMIC DNA]</scope>
    <source>
        <strain evidence="1">Ma_QC_B_20070730_S2</strain>
    </source>
</reference>
<dbReference type="Proteomes" id="UP000320551">
    <property type="component" value="Unassembled WGS sequence"/>
</dbReference>
<organism evidence="1 2">
    <name type="scientific">Microcystis aeruginosa Ma_QC_B_20070730_S2</name>
    <dbReference type="NCBI Taxonomy" id="2486256"/>
    <lineage>
        <taxon>Bacteria</taxon>
        <taxon>Bacillati</taxon>
        <taxon>Cyanobacteriota</taxon>
        <taxon>Cyanophyceae</taxon>
        <taxon>Oscillatoriophycideae</taxon>
        <taxon>Chroococcales</taxon>
        <taxon>Microcystaceae</taxon>
        <taxon>Microcystis</taxon>
    </lineage>
</organism>
<dbReference type="AlphaFoldDB" id="A0A552DGT3"/>